<dbReference type="Pfam" id="PF03108">
    <property type="entry name" value="DBD_Tnp_Mut"/>
    <property type="match status" value="1"/>
</dbReference>
<dbReference type="InterPro" id="IPR018289">
    <property type="entry name" value="MULE_transposase_dom"/>
</dbReference>
<reference evidence="4" key="1">
    <citation type="submission" date="2020-06" db="EMBL/GenBank/DDBJ databases">
        <authorList>
            <person name="Li T."/>
            <person name="Hu X."/>
            <person name="Zhang T."/>
            <person name="Song X."/>
            <person name="Zhang H."/>
            <person name="Dai N."/>
            <person name="Sheng W."/>
            <person name="Hou X."/>
            <person name="Wei L."/>
        </authorList>
    </citation>
    <scope>NUCLEOTIDE SEQUENCE</scope>
    <source>
        <strain evidence="4">KEN1</strain>
        <tissue evidence="4">Leaf</tissue>
    </source>
</reference>
<feature type="region of interest" description="Disordered" evidence="1">
    <location>
        <begin position="180"/>
        <end position="202"/>
    </location>
</feature>
<evidence type="ECO:0000259" key="2">
    <source>
        <dbReference type="Pfam" id="PF03108"/>
    </source>
</evidence>
<proteinExistence type="predicted"/>
<feature type="domain" description="MULE transposase" evidence="3">
    <location>
        <begin position="337"/>
        <end position="409"/>
    </location>
</feature>
<dbReference type="InterPro" id="IPR004332">
    <property type="entry name" value="Transposase_MuDR"/>
</dbReference>
<name>A0AAW2WXL3_9LAMI</name>
<dbReference type="Pfam" id="PF10551">
    <property type="entry name" value="MULE"/>
    <property type="match status" value="1"/>
</dbReference>
<evidence type="ECO:0000259" key="3">
    <source>
        <dbReference type="Pfam" id="PF10551"/>
    </source>
</evidence>
<gene>
    <name evidence="4" type="ORF">Slati_1761300</name>
</gene>
<dbReference type="PANTHER" id="PTHR31973:SF187">
    <property type="entry name" value="MUTATOR TRANSPOSASE MUDRA PROTEIN"/>
    <property type="match status" value="1"/>
</dbReference>
<comment type="caution">
    <text evidence="4">The sequence shown here is derived from an EMBL/GenBank/DDBJ whole genome shotgun (WGS) entry which is preliminary data.</text>
</comment>
<evidence type="ECO:0008006" key="5">
    <source>
        <dbReference type="Google" id="ProtNLM"/>
    </source>
</evidence>
<feature type="domain" description="Transposase MuDR plant" evidence="2">
    <location>
        <begin position="250"/>
        <end position="314"/>
    </location>
</feature>
<evidence type="ECO:0000313" key="4">
    <source>
        <dbReference type="EMBL" id="KAL0446334.1"/>
    </source>
</evidence>
<dbReference type="PANTHER" id="PTHR31973">
    <property type="entry name" value="POLYPROTEIN, PUTATIVE-RELATED"/>
    <property type="match status" value="1"/>
</dbReference>
<evidence type="ECO:0000256" key="1">
    <source>
        <dbReference type="SAM" id="MobiDB-lite"/>
    </source>
</evidence>
<organism evidence="4">
    <name type="scientific">Sesamum latifolium</name>
    <dbReference type="NCBI Taxonomy" id="2727402"/>
    <lineage>
        <taxon>Eukaryota</taxon>
        <taxon>Viridiplantae</taxon>
        <taxon>Streptophyta</taxon>
        <taxon>Embryophyta</taxon>
        <taxon>Tracheophyta</taxon>
        <taxon>Spermatophyta</taxon>
        <taxon>Magnoliopsida</taxon>
        <taxon>eudicotyledons</taxon>
        <taxon>Gunneridae</taxon>
        <taxon>Pentapetalae</taxon>
        <taxon>asterids</taxon>
        <taxon>lamiids</taxon>
        <taxon>Lamiales</taxon>
        <taxon>Pedaliaceae</taxon>
        <taxon>Sesamum</taxon>
    </lineage>
</organism>
<reference evidence="4" key="2">
    <citation type="journal article" date="2024" name="Plant">
        <title>Genomic evolution and insights into agronomic trait innovations of Sesamum species.</title>
        <authorList>
            <person name="Miao H."/>
            <person name="Wang L."/>
            <person name="Qu L."/>
            <person name="Liu H."/>
            <person name="Sun Y."/>
            <person name="Le M."/>
            <person name="Wang Q."/>
            <person name="Wei S."/>
            <person name="Zheng Y."/>
            <person name="Lin W."/>
            <person name="Duan Y."/>
            <person name="Cao H."/>
            <person name="Xiong S."/>
            <person name="Wang X."/>
            <person name="Wei L."/>
            <person name="Li C."/>
            <person name="Ma Q."/>
            <person name="Ju M."/>
            <person name="Zhao R."/>
            <person name="Li G."/>
            <person name="Mu C."/>
            <person name="Tian Q."/>
            <person name="Mei H."/>
            <person name="Zhang T."/>
            <person name="Gao T."/>
            <person name="Zhang H."/>
        </authorList>
    </citation>
    <scope>NUCLEOTIDE SEQUENCE</scope>
    <source>
        <strain evidence="4">KEN1</strain>
    </source>
</reference>
<accession>A0AAW2WXL3</accession>
<protein>
    <recommendedName>
        <fullName evidence="5">Transposase MuDR plant domain-containing protein</fullName>
    </recommendedName>
</protein>
<dbReference type="EMBL" id="JACGWN010000006">
    <property type="protein sequence ID" value="KAL0446334.1"/>
    <property type="molecule type" value="Genomic_DNA"/>
</dbReference>
<sequence>MSINILEGGEGIRELLRDYKGCNVISIYIEEKAGPLLSVDTTGNILNSEEVVPLLQYSVEGAGDEEDIEVENEGVGVEEGVENEGVGVEEGVENEDVGVEEGIEKGAEFENEGVGVKNEGVEAEAGNVEEGTEAENEGAWVQIGVFWGDYVDWGEVQGDFQTEVETGVDAEVQTRVEGEVGTGVENEVKNDESESNSDSSLISDCPSWMLEDLEGPLDDLYKNNVKNSKGSDDEGYGCPVWDERMDMGEVDLTVDMKFETRAKFRDVMRDSAVRRGWDLKLVKNEKHMILATCKNECNWKLRASSVMKSTTFQIKSIKEKQILDIKLKISKPITRRDPNDNIYPIVVAYVEVEEYDSWEWFLNLLLRDIGSQNERGWTFISYRPKGLLEAIAELAPGAKHKLCLRHMLKMEDFIDECFKKEVYLKNLNEDRQRSSTSHGVLGSMEKPKVPSIFSQPSQDSQPQVPLQPIFQFSPMFHHLKQPQENLLRLFIQSKLLNNLSNNNINNPQEFISNT</sequence>
<dbReference type="AlphaFoldDB" id="A0AAW2WXL3"/>